<dbReference type="EMBL" id="CAAALY010272463">
    <property type="protein sequence ID" value="VEL42075.1"/>
    <property type="molecule type" value="Genomic_DNA"/>
</dbReference>
<dbReference type="AlphaFoldDB" id="A0A448XQ33"/>
<accession>A0A448XQ33</accession>
<dbReference type="Proteomes" id="UP000784294">
    <property type="component" value="Unassembled WGS sequence"/>
</dbReference>
<organism evidence="1 2">
    <name type="scientific">Protopolystoma xenopodis</name>
    <dbReference type="NCBI Taxonomy" id="117903"/>
    <lineage>
        <taxon>Eukaryota</taxon>
        <taxon>Metazoa</taxon>
        <taxon>Spiralia</taxon>
        <taxon>Lophotrochozoa</taxon>
        <taxon>Platyhelminthes</taxon>
        <taxon>Monogenea</taxon>
        <taxon>Polyopisthocotylea</taxon>
        <taxon>Polystomatidea</taxon>
        <taxon>Polystomatidae</taxon>
        <taxon>Protopolystoma</taxon>
    </lineage>
</organism>
<reference evidence="1" key="1">
    <citation type="submission" date="2018-11" db="EMBL/GenBank/DDBJ databases">
        <authorList>
            <consortium name="Pathogen Informatics"/>
        </authorList>
    </citation>
    <scope>NUCLEOTIDE SEQUENCE</scope>
</reference>
<proteinExistence type="predicted"/>
<evidence type="ECO:0000313" key="1">
    <source>
        <dbReference type="EMBL" id="VEL42075.1"/>
    </source>
</evidence>
<protein>
    <submittedName>
        <fullName evidence="1">Uncharacterized protein</fullName>
    </submittedName>
</protein>
<gene>
    <name evidence="1" type="ORF">PXEA_LOCUS35515</name>
</gene>
<keyword evidence="2" id="KW-1185">Reference proteome</keyword>
<comment type="caution">
    <text evidence="1">The sequence shown here is derived from an EMBL/GenBank/DDBJ whole genome shotgun (WGS) entry which is preliminary data.</text>
</comment>
<sequence>MRTGQTSVLAVFLRAIHPPTTSTVGEVAFHAGQTVLRSVGCFRASPPHLRLRLRLPSSHVFLSRLLGGGELDGPMIRDDRLKAGLVQRLPKPASQPRSEVLFYSNFGALQLSRQGQLALLSIASRQTQSGKFCESLWDRK</sequence>
<name>A0A448XQ33_9PLAT</name>
<evidence type="ECO:0000313" key="2">
    <source>
        <dbReference type="Proteomes" id="UP000784294"/>
    </source>
</evidence>